<dbReference type="GO" id="GO:0000155">
    <property type="term" value="F:phosphorelay sensor kinase activity"/>
    <property type="evidence" value="ECO:0007669"/>
    <property type="project" value="InterPro"/>
</dbReference>
<evidence type="ECO:0000313" key="15">
    <source>
        <dbReference type="Proteomes" id="UP000000214"/>
    </source>
</evidence>
<dbReference type="Pfam" id="PF02518">
    <property type="entry name" value="HATPase_c"/>
    <property type="match status" value="1"/>
</dbReference>
<dbReference type="HOGENOM" id="CLU_000445_20_1_11"/>
<feature type="domain" description="Histidine kinase/HSP90-like ATPase" evidence="11">
    <location>
        <begin position="488"/>
        <end position="574"/>
    </location>
</feature>
<dbReference type="STRING" id="1171373.PACID_01590"/>
<organism evidence="14 15">
    <name type="scientific">Acidipropionibacterium acidipropionici (strain ATCC 4875 / DSM 20272 / JCM 6432 / NBRC 12425 / NCIMB 8070 / 4)</name>
    <name type="common">Propionibacterium acidipropionici</name>
    <dbReference type="NCBI Taxonomy" id="1171373"/>
    <lineage>
        <taxon>Bacteria</taxon>
        <taxon>Bacillati</taxon>
        <taxon>Actinomycetota</taxon>
        <taxon>Actinomycetes</taxon>
        <taxon>Propionibacteriales</taxon>
        <taxon>Propionibacteriaceae</taxon>
        <taxon>Acidipropionibacterium</taxon>
    </lineage>
</organism>
<keyword evidence="10" id="KW-0472">Membrane</keyword>
<keyword evidence="10" id="KW-0812">Transmembrane</keyword>
<dbReference type="GO" id="GO:0046983">
    <property type="term" value="F:protein dimerization activity"/>
    <property type="evidence" value="ECO:0007669"/>
    <property type="project" value="InterPro"/>
</dbReference>
<feature type="transmembrane region" description="Helical" evidence="10">
    <location>
        <begin position="218"/>
        <end position="234"/>
    </location>
</feature>
<evidence type="ECO:0000256" key="4">
    <source>
        <dbReference type="ARBA" id="ARBA00022679"/>
    </source>
</evidence>
<dbReference type="PANTHER" id="PTHR24421">
    <property type="entry name" value="NITRATE/NITRITE SENSOR PROTEIN NARX-RELATED"/>
    <property type="match status" value="1"/>
</dbReference>
<evidence type="ECO:0000256" key="1">
    <source>
        <dbReference type="ARBA" id="ARBA00000085"/>
    </source>
</evidence>
<dbReference type="Pfam" id="PF07730">
    <property type="entry name" value="HisKA_3"/>
    <property type="match status" value="1"/>
</dbReference>
<dbReference type="Gene3D" id="3.30.565.10">
    <property type="entry name" value="Histidine kinase-like ATPase, C-terminal domain"/>
    <property type="match status" value="1"/>
</dbReference>
<dbReference type="EMBL" id="CP003493">
    <property type="protein sequence ID" value="AFV88010.1"/>
    <property type="molecule type" value="Genomic_DNA"/>
</dbReference>
<feature type="transmembrane region" description="Helical" evidence="10">
    <location>
        <begin position="317"/>
        <end position="337"/>
    </location>
</feature>
<dbReference type="InterPro" id="IPR003594">
    <property type="entry name" value="HATPase_dom"/>
</dbReference>
<proteinExistence type="predicted"/>
<keyword evidence="8" id="KW-0902">Two-component regulatory system</keyword>
<dbReference type="InterPro" id="IPR055558">
    <property type="entry name" value="DUF7134"/>
</dbReference>
<name>K7SFE4_ACIA4</name>
<keyword evidence="5" id="KW-0547">Nucleotide-binding</keyword>
<evidence type="ECO:0000259" key="12">
    <source>
        <dbReference type="Pfam" id="PF07730"/>
    </source>
</evidence>
<sequence>MSDVTSEPEAAVAERHGCQDAQDADEHESEGSGTGWARAVIPSRSSTASKNLRQGSRRVVPAASTVLAGPRHQGGICSQHAVLTLTRDGGRRVGMRFSTPACRSLTPAGLDPDRLRRLHKLAVMSGSGRAIPNPAPQQRAGNGVRARLTRFTAGRSAAAQEQLSIPGMEEVLNPQVDDGRPQDSERALWLDITIVIFLTVLTVVPYLTAVTIHPSPEYIAALISSAVMVGALTVRRENPLVMMAIIAAGAFTQFLFVPFPVLSILTIPVASYTVARWVAGHEARLVLWFGAAGAFLGPTRWRGALTADYDPSTGAPWVLWFLAVTVCAGLVLTPYAIGRRIREAALIESQQRIAKAQRYRSILAEREQATRVAEERTRNEIARELHDIVAHSLSVMIVQAEGGKALATKKPEKGIEVLDTIADIGRDALVEMRRIVGVLRQDPEEGADYSPSPGLADIPELVDRSGDRITLKVSGRPPEVSQALGLTAYRVVQEGVTNVLKHAGPAARASVIVRYGAASMTIEVVDDGHGGAVQGDGRGHGLQGMRERVTSMGGTLETGPLEEGFRVRAVLPLGPTR</sequence>
<evidence type="ECO:0000256" key="5">
    <source>
        <dbReference type="ARBA" id="ARBA00022741"/>
    </source>
</evidence>
<dbReference type="InterPro" id="IPR050482">
    <property type="entry name" value="Sensor_HK_TwoCompSys"/>
</dbReference>
<feature type="domain" description="DUF7134" evidence="13">
    <location>
        <begin position="186"/>
        <end position="336"/>
    </location>
</feature>
<dbReference type="InterPro" id="IPR011712">
    <property type="entry name" value="Sig_transdc_His_kin_sub3_dim/P"/>
</dbReference>
<dbReference type="AlphaFoldDB" id="K7SFE4"/>
<evidence type="ECO:0000259" key="11">
    <source>
        <dbReference type="Pfam" id="PF02518"/>
    </source>
</evidence>
<dbReference type="KEGG" id="pbo:PACID_01590"/>
<evidence type="ECO:0000256" key="6">
    <source>
        <dbReference type="ARBA" id="ARBA00022777"/>
    </source>
</evidence>
<evidence type="ECO:0000256" key="10">
    <source>
        <dbReference type="SAM" id="Phobius"/>
    </source>
</evidence>
<evidence type="ECO:0000256" key="7">
    <source>
        <dbReference type="ARBA" id="ARBA00022840"/>
    </source>
</evidence>
<dbReference type="PANTHER" id="PTHR24421:SF10">
    <property type="entry name" value="NITRATE_NITRITE SENSOR PROTEIN NARQ"/>
    <property type="match status" value="1"/>
</dbReference>
<evidence type="ECO:0000256" key="2">
    <source>
        <dbReference type="ARBA" id="ARBA00012438"/>
    </source>
</evidence>
<feature type="compositionally biased region" description="Polar residues" evidence="9">
    <location>
        <begin position="43"/>
        <end position="54"/>
    </location>
</feature>
<feature type="transmembrane region" description="Helical" evidence="10">
    <location>
        <begin position="188"/>
        <end position="212"/>
    </location>
</feature>
<evidence type="ECO:0000256" key="9">
    <source>
        <dbReference type="SAM" id="MobiDB-lite"/>
    </source>
</evidence>
<feature type="region of interest" description="Disordered" evidence="9">
    <location>
        <begin position="1"/>
        <end position="57"/>
    </location>
</feature>
<keyword evidence="3" id="KW-0597">Phosphoprotein</keyword>
<protein>
    <recommendedName>
        <fullName evidence="2">histidine kinase</fullName>
        <ecNumber evidence="2">2.7.13.3</ecNumber>
    </recommendedName>
</protein>
<keyword evidence="4" id="KW-0808">Transferase</keyword>
<dbReference type="SUPFAM" id="SSF55874">
    <property type="entry name" value="ATPase domain of HSP90 chaperone/DNA topoisomerase II/histidine kinase"/>
    <property type="match status" value="1"/>
</dbReference>
<dbReference type="eggNOG" id="COG4585">
    <property type="taxonomic scope" value="Bacteria"/>
</dbReference>
<keyword evidence="7" id="KW-0067">ATP-binding</keyword>
<dbReference type="EC" id="2.7.13.3" evidence="2"/>
<dbReference type="InterPro" id="IPR036890">
    <property type="entry name" value="HATPase_C_sf"/>
</dbReference>
<keyword evidence="6 14" id="KW-0418">Kinase</keyword>
<dbReference type="Pfam" id="PF23539">
    <property type="entry name" value="DUF7134"/>
    <property type="match status" value="1"/>
</dbReference>
<evidence type="ECO:0000256" key="3">
    <source>
        <dbReference type="ARBA" id="ARBA00022553"/>
    </source>
</evidence>
<dbReference type="PATRIC" id="fig|1171373.8.peg.159"/>
<keyword evidence="10" id="KW-1133">Transmembrane helix</keyword>
<dbReference type="GO" id="GO:0016020">
    <property type="term" value="C:membrane"/>
    <property type="evidence" value="ECO:0007669"/>
    <property type="project" value="InterPro"/>
</dbReference>
<evidence type="ECO:0000259" key="13">
    <source>
        <dbReference type="Pfam" id="PF23539"/>
    </source>
</evidence>
<gene>
    <name evidence="14" type="ordered locus">PACID_01590</name>
</gene>
<feature type="transmembrane region" description="Helical" evidence="10">
    <location>
        <begin position="241"/>
        <end position="267"/>
    </location>
</feature>
<dbReference type="GO" id="GO:0005524">
    <property type="term" value="F:ATP binding"/>
    <property type="evidence" value="ECO:0007669"/>
    <property type="project" value="UniProtKB-KW"/>
</dbReference>
<reference evidence="14 15" key="1">
    <citation type="journal article" date="2012" name="BMC Genomics">
        <title>The genome sequence of Propionibacterium acidipropionici provides insights into its biotechnological and industrial potential.</title>
        <authorList>
            <person name="Parizzi L.P."/>
            <person name="Grassi M.C."/>
            <person name="Llerena L.A."/>
            <person name="Carazzolle M.F."/>
            <person name="Queiroz V.L."/>
            <person name="Lunardi I."/>
            <person name="Zeidler A.F."/>
            <person name="Teixeira P.J."/>
            <person name="Mieczkowski P."/>
            <person name="Rincones J."/>
            <person name="Pereira G.A."/>
        </authorList>
    </citation>
    <scope>NUCLEOTIDE SEQUENCE [LARGE SCALE GENOMIC DNA]</scope>
    <source>
        <strain evidence="15">ATCC 4875 / DSM 20272 / JCM 6432 / NBRC 12425 / NCIMB 8070</strain>
    </source>
</reference>
<dbReference type="Proteomes" id="UP000000214">
    <property type="component" value="Chromosome"/>
</dbReference>
<dbReference type="Gene3D" id="1.20.5.1930">
    <property type="match status" value="1"/>
</dbReference>
<comment type="catalytic activity">
    <reaction evidence="1">
        <text>ATP + protein L-histidine = ADP + protein N-phospho-L-histidine.</text>
        <dbReference type="EC" id="2.7.13.3"/>
    </reaction>
</comment>
<feature type="domain" description="Signal transduction histidine kinase subgroup 3 dimerisation and phosphoacceptor" evidence="12">
    <location>
        <begin position="378"/>
        <end position="442"/>
    </location>
</feature>
<accession>K7SFE4</accession>
<evidence type="ECO:0000256" key="8">
    <source>
        <dbReference type="ARBA" id="ARBA00023012"/>
    </source>
</evidence>
<evidence type="ECO:0000313" key="14">
    <source>
        <dbReference type="EMBL" id="AFV88010.1"/>
    </source>
</evidence>
<dbReference type="CDD" id="cd16917">
    <property type="entry name" value="HATPase_UhpB-NarQ-NarX-like"/>
    <property type="match status" value="1"/>
</dbReference>